<sequence>MSPALVNQWLILLAGAVLVVALCRRLRQPPILAYLALGAVIGPAGGGLIAFSPQLDTVAEIGVVFLLFTIGLEFSLPQLRVMRREVFGLGAAQVLLTTALVTAGGWLLGLPPAEAFVCGGVLAASSTAVVVRQLAEQLELALPHGRAAVGVLLFQDLAVVPFLIVIPLLGDHGGVDAATLGLALLKGLAIFAALLLLGGRVLRPLFAEVARARSEELFTLTVLMVALLAAALTHAAGLSSALGAFLAGVLLGETEFRHQIEATIRPFRDVLLGLFFVSVGMWLDVRDLVAHDLDILGLLLALVLGKAVLVAGLARAFGLGGADALRSGMVLAQGGEFGFVMLALARDHALIAPGTLDRVAAVVVLSLLLTPLLVRHAGTLAGALLRFDVARAQQAALADIAAASAALSGHVLICGYGRVGQNTARFLERTGFEYAAIDLDLGRVREARAAGERVGYGDAARPELLEAAGIARARVLVVSHDDARATLRTLEYVHARYPTLPVLVRTRDDARLGELVAAGATEVIPETLEGSLMLISHLLALLQVGPRTILRELREVRRNRYRLLHQRYLGVGSAEDVDEELARLQAVSLPAGAHATGRSLAELALGELGVAVTALKRDGVRCADPLPEAVLRADDVLVLYGTPERLARAEARLLDGG</sequence>
<keyword evidence="5 10" id="KW-0812">Transmembrane</keyword>
<evidence type="ECO:0000256" key="3">
    <source>
        <dbReference type="ARBA" id="ARBA00022449"/>
    </source>
</evidence>
<evidence type="ECO:0000256" key="4">
    <source>
        <dbReference type="ARBA" id="ARBA00022538"/>
    </source>
</evidence>
<feature type="transmembrane region" description="Helical" evidence="10">
    <location>
        <begin position="57"/>
        <end position="74"/>
    </location>
</feature>
<organism evidence="13 14">
    <name type="scientific">Plasticicumulans lactativorans</name>
    <dbReference type="NCBI Taxonomy" id="1133106"/>
    <lineage>
        <taxon>Bacteria</taxon>
        <taxon>Pseudomonadati</taxon>
        <taxon>Pseudomonadota</taxon>
        <taxon>Gammaproteobacteria</taxon>
        <taxon>Candidatus Competibacteraceae</taxon>
        <taxon>Plasticicumulans</taxon>
    </lineage>
</organism>
<dbReference type="GO" id="GO:0006813">
    <property type="term" value="P:potassium ion transport"/>
    <property type="evidence" value="ECO:0007669"/>
    <property type="project" value="UniProtKB-KW"/>
</dbReference>
<dbReference type="Gene3D" id="3.40.50.720">
    <property type="entry name" value="NAD(P)-binding Rossmann-like Domain"/>
    <property type="match status" value="1"/>
</dbReference>
<evidence type="ECO:0000256" key="8">
    <source>
        <dbReference type="ARBA" id="ARBA00023065"/>
    </source>
</evidence>
<dbReference type="GO" id="GO:0012505">
    <property type="term" value="C:endomembrane system"/>
    <property type="evidence" value="ECO:0007669"/>
    <property type="project" value="UniProtKB-SubCell"/>
</dbReference>
<dbReference type="PROSITE" id="PS51202">
    <property type="entry name" value="RCK_C"/>
    <property type="match status" value="1"/>
</dbReference>
<comment type="subcellular location">
    <subcellularLocation>
        <location evidence="1">Endomembrane system</location>
        <topology evidence="1">Multi-pass membrane protein</topology>
    </subcellularLocation>
</comment>
<dbReference type="InterPro" id="IPR036291">
    <property type="entry name" value="NAD(P)-bd_dom_sf"/>
</dbReference>
<keyword evidence="3" id="KW-0050">Antiport</keyword>
<dbReference type="AlphaFoldDB" id="A0A4R2L886"/>
<dbReference type="RefSeq" id="WP_132544874.1">
    <property type="nucleotide sequence ID" value="NZ_SLWY01000021.1"/>
</dbReference>
<gene>
    <name evidence="13" type="ORF">EV699_12111</name>
</gene>
<keyword evidence="6" id="KW-0630">Potassium</keyword>
<dbReference type="InterPro" id="IPR038770">
    <property type="entry name" value="Na+/solute_symporter_sf"/>
</dbReference>
<evidence type="ECO:0000256" key="6">
    <source>
        <dbReference type="ARBA" id="ARBA00022958"/>
    </source>
</evidence>
<dbReference type="GO" id="GO:0008324">
    <property type="term" value="F:monoatomic cation transmembrane transporter activity"/>
    <property type="evidence" value="ECO:0007669"/>
    <property type="project" value="InterPro"/>
</dbReference>
<feature type="transmembrane region" description="Helical" evidence="10">
    <location>
        <begin position="6"/>
        <end position="24"/>
    </location>
</feature>
<proteinExistence type="predicted"/>
<keyword evidence="14" id="KW-1185">Reference proteome</keyword>
<evidence type="ECO:0000259" key="11">
    <source>
        <dbReference type="PROSITE" id="PS51201"/>
    </source>
</evidence>
<evidence type="ECO:0000313" key="14">
    <source>
        <dbReference type="Proteomes" id="UP000295765"/>
    </source>
</evidence>
<keyword evidence="7 10" id="KW-1133">Transmembrane helix</keyword>
<dbReference type="Proteomes" id="UP000295765">
    <property type="component" value="Unassembled WGS sequence"/>
</dbReference>
<comment type="caution">
    <text evidence="13">The sequence shown here is derived from an EMBL/GenBank/DDBJ whole genome shotgun (WGS) entry which is preliminary data.</text>
</comment>
<feature type="transmembrane region" description="Helical" evidence="10">
    <location>
        <begin position="31"/>
        <end position="51"/>
    </location>
</feature>
<keyword evidence="9 10" id="KW-0472">Membrane</keyword>
<evidence type="ECO:0000256" key="5">
    <source>
        <dbReference type="ARBA" id="ARBA00022692"/>
    </source>
</evidence>
<evidence type="ECO:0000256" key="10">
    <source>
        <dbReference type="SAM" id="Phobius"/>
    </source>
</evidence>
<dbReference type="Pfam" id="PF00999">
    <property type="entry name" value="Na_H_Exchanger"/>
    <property type="match status" value="1"/>
</dbReference>
<dbReference type="Pfam" id="PF02080">
    <property type="entry name" value="TrkA_C"/>
    <property type="match status" value="1"/>
</dbReference>
<name>A0A4R2L886_9GAMM</name>
<dbReference type="EMBL" id="SLWY01000021">
    <property type="protein sequence ID" value="TCO78898.1"/>
    <property type="molecule type" value="Genomic_DNA"/>
</dbReference>
<feature type="transmembrane region" description="Helical" evidence="10">
    <location>
        <begin position="217"/>
        <end position="246"/>
    </location>
</feature>
<keyword evidence="8" id="KW-0406">Ion transport</keyword>
<dbReference type="OrthoDB" id="9781411at2"/>
<dbReference type="PROSITE" id="PS51201">
    <property type="entry name" value="RCK_N"/>
    <property type="match status" value="1"/>
</dbReference>
<evidence type="ECO:0000256" key="1">
    <source>
        <dbReference type="ARBA" id="ARBA00004127"/>
    </source>
</evidence>
<evidence type="ECO:0000256" key="7">
    <source>
        <dbReference type="ARBA" id="ARBA00022989"/>
    </source>
</evidence>
<dbReference type="InterPro" id="IPR003148">
    <property type="entry name" value="RCK_N"/>
</dbReference>
<dbReference type="SUPFAM" id="SSF116726">
    <property type="entry name" value="TrkA C-terminal domain-like"/>
    <property type="match status" value="1"/>
</dbReference>
<feature type="transmembrane region" description="Helical" evidence="10">
    <location>
        <begin position="295"/>
        <end position="318"/>
    </location>
</feature>
<feature type="domain" description="RCK C-terminal" evidence="12">
    <location>
        <begin position="572"/>
        <end position="655"/>
    </location>
</feature>
<feature type="transmembrane region" description="Helical" evidence="10">
    <location>
        <begin position="147"/>
        <end position="169"/>
    </location>
</feature>
<feature type="domain" description="RCK N-terminal" evidence="11">
    <location>
        <begin position="408"/>
        <end position="525"/>
    </location>
</feature>
<feature type="transmembrane region" description="Helical" evidence="10">
    <location>
        <begin position="175"/>
        <end position="197"/>
    </location>
</feature>
<dbReference type="InterPro" id="IPR036721">
    <property type="entry name" value="RCK_C_sf"/>
</dbReference>
<evidence type="ECO:0000259" key="12">
    <source>
        <dbReference type="PROSITE" id="PS51202"/>
    </source>
</evidence>
<dbReference type="GO" id="GO:1902600">
    <property type="term" value="P:proton transmembrane transport"/>
    <property type="evidence" value="ECO:0007669"/>
    <property type="project" value="InterPro"/>
</dbReference>
<dbReference type="InterPro" id="IPR006037">
    <property type="entry name" value="RCK_C"/>
</dbReference>
<keyword evidence="2" id="KW-0813">Transport</keyword>
<accession>A0A4R2L886</accession>
<protein>
    <submittedName>
        <fullName evidence="13">Kef-type potassium/proton antiporter (CPA2 family)</fullName>
    </submittedName>
</protein>
<dbReference type="InterPro" id="IPR006153">
    <property type="entry name" value="Cation/H_exchanger_TM"/>
</dbReference>
<evidence type="ECO:0000313" key="13">
    <source>
        <dbReference type="EMBL" id="TCO78898.1"/>
    </source>
</evidence>
<dbReference type="FunFam" id="3.40.50.720:FF:000036">
    <property type="entry name" value="Glutathione-regulated potassium-efflux system protein KefB"/>
    <property type="match status" value="1"/>
</dbReference>
<dbReference type="Gene3D" id="1.20.1530.20">
    <property type="match status" value="1"/>
</dbReference>
<dbReference type="PANTHER" id="PTHR46157:SF4">
    <property type="entry name" value="K(+) EFFLUX ANTIPORTER 3, CHLOROPLASTIC"/>
    <property type="match status" value="1"/>
</dbReference>
<dbReference type="GO" id="GO:0015297">
    <property type="term" value="F:antiporter activity"/>
    <property type="evidence" value="ECO:0007669"/>
    <property type="project" value="UniProtKB-KW"/>
</dbReference>
<dbReference type="Pfam" id="PF02254">
    <property type="entry name" value="TrkA_N"/>
    <property type="match status" value="1"/>
</dbReference>
<evidence type="ECO:0000256" key="9">
    <source>
        <dbReference type="ARBA" id="ARBA00023136"/>
    </source>
</evidence>
<dbReference type="PANTHER" id="PTHR46157">
    <property type="entry name" value="K(+) EFFLUX ANTIPORTER 3, CHLOROPLASTIC"/>
    <property type="match status" value="1"/>
</dbReference>
<feature type="transmembrane region" description="Helical" evidence="10">
    <location>
        <begin position="266"/>
        <end position="283"/>
    </location>
</feature>
<dbReference type="GO" id="GO:0005886">
    <property type="term" value="C:plasma membrane"/>
    <property type="evidence" value="ECO:0007669"/>
    <property type="project" value="TreeGrafter"/>
</dbReference>
<evidence type="ECO:0000256" key="2">
    <source>
        <dbReference type="ARBA" id="ARBA00022448"/>
    </source>
</evidence>
<feature type="transmembrane region" description="Helical" evidence="10">
    <location>
        <begin position="86"/>
        <end position="108"/>
    </location>
</feature>
<feature type="transmembrane region" description="Helical" evidence="10">
    <location>
        <begin position="114"/>
        <end position="135"/>
    </location>
</feature>
<keyword evidence="4" id="KW-0633">Potassium transport</keyword>
<reference evidence="13 14" key="1">
    <citation type="submission" date="2019-03" db="EMBL/GenBank/DDBJ databases">
        <title>Genomic Encyclopedia of Type Strains, Phase IV (KMG-IV): sequencing the most valuable type-strain genomes for metagenomic binning, comparative biology and taxonomic classification.</title>
        <authorList>
            <person name="Goeker M."/>
        </authorList>
    </citation>
    <scope>NUCLEOTIDE SEQUENCE [LARGE SCALE GENOMIC DNA]</scope>
    <source>
        <strain evidence="13 14">DSM 25287</strain>
    </source>
</reference>
<dbReference type="Gene3D" id="3.30.70.1450">
    <property type="entry name" value="Regulator of K+ conductance, C-terminal domain"/>
    <property type="match status" value="1"/>
</dbReference>
<dbReference type="SUPFAM" id="SSF51735">
    <property type="entry name" value="NAD(P)-binding Rossmann-fold domains"/>
    <property type="match status" value="1"/>
</dbReference>